<protein>
    <submittedName>
        <fullName evidence="2">General transcription and DNA repair factor IIH subunit TFB5</fullName>
    </submittedName>
</protein>
<dbReference type="Proteomes" id="UP000095286">
    <property type="component" value="Unplaced"/>
</dbReference>
<organism evidence="1 2">
    <name type="scientific">Rhabditophanes sp. KR3021</name>
    <dbReference type="NCBI Taxonomy" id="114890"/>
    <lineage>
        <taxon>Eukaryota</taxon>
        <taxon>Metazoa</taxon>
        <taxon>Ecdysozoa</taxon>
        <taxon>Nematoda</taxon>
        <taxon>Chromadorea</taxon>
        <taxon>Rhabditida</taxon>
        <taxon>Tylenchina</taxon>
        <taxon>Panagrolaimomorpha</taxon>
        <taxon>Strongyloidoidea</taxon>
        <taxon>Alloionematidae</taxon>
        <taxon>Rhabditophanes</taxon>
    </lineage>
</organism>
<proteinExistence type="predicted"/>
<reference evidence="2" key="1">
    <citation type="submission" date="2016-11" db="UniProtKB">
        <authorList>
            <consortium name="WormBaseParasite"/>
        </authorList>
    </citation>
    <scope>IDENTIFICATION</scope>
    <source>
        <strain evidence="2">KR3021</strain>
    </source>
</reference>
<evidence type="ECO:0000313" key="1">
    <source>
        <dbReference type="Proteomes" id="UP000095286"/>
    </source>
</evidence>
<name>A0AC35TWG5_9BILA</name>
<dbReference type="WBParaSite" id="RSKR_0000518800.1">
    <property type="protein sequence ID" value="RSKR_0000518800.1"/>
    <property type="gene ID" value="RSKR_0000518800"/>
</dbReference>
<evidence type="ECO:0000313" key="2">
    <source>
        <dbReference type="WBParaSite" id="RSKR_0000518800.1"/>
    </source>
</evidence>
<accession>A0AC35TWG5</accession>
<sequence>MVNITKGVFITTDPAVREFLIHLDDCKAILNSKFIIQKLDEKHLFIDGSMERELRDQFETLLEKNCPEQFENK</sequence>